<dbReference type="GO" id="GO:0008821">
    <property type="term" value="F:crossover junction DNA endonuclease activity"/>
    <property type="evidence" value="ECO:0007669"/>
    <property type="project" value="InterPro"/>
</dbReference>
<dbReference type="PANTHER" id="PTHR36015">
    <property type="entry name" value="HOLLIDAY JUNCTION RESOLVASE MOC1, CHLOROPLASTIC-RELATED"/>
    <property type="match status" value="1"/>
</dbReference>
<proteinExistence type="predicted"/>
<reference evidence="1" key="1">
    <citation type="submission" date="2014-05" db="EMBL/GenBank/DDBJ databases">
        <title>The transcriptome of the halophilic microalga Tetraselmis sp. GSL018 isolated from the Great Salt Lake, Utah.</title>
        <authorList>
            <person name="Jinkerson R.E."/>
            <person name="D'Adamo S."/>
            <person name="Posewitz M.C."/>
        </authorList>
    </citation>
    <scope>NUCLEOTIDE SEQUENCE</scope>
    <source>
        <strain evidence="1">GSL018</strain>
    </source>
</reference>
<dbReference type="InterPro" id="IPR045290">
    <property type="entry name" value="MOC1-like"/>
</dbReference>
<dbReference type="CDD" id="cd22992">
    <property type="entry name" value="MOC1"/>
    <property type="match status" value="1"/>
</dbReference>
<dbReference type="PANTHER" id="PTHR36015:SF6">
    <property type="entry name" value="HOLLIDAY JUNCTION RESOLVASE MOC1, CHLOROPLASTIC-RELATED"/>
    <property type="match status" value="1"/>
</dbReference>
<protein>
    <submittedName>
        <fullName evidence="1">Uncharacterized protein</fullName>
    </submittedName>
</protein>
<evidence type="ECO:0000313" key="1">
    <source>
        <dbReference type="EMBL" id="JAC65274.1"/>
    </source>
</evidence>
<accession>A0A061R3F1</accession>
<sequence>MSLRMNDEVWCGAWSMLNLRFSSCLLSVCPLCRWAFGDSGKAELGKGVHSSPRLPPFLALFCVAKAMETYLRDHPRLPANGLFMLPAQVQQIVSGLDRAEMQLHDTPCLKVKIGKTMRRRPDLDAIVDLAAQLRQWAASEDVMVFIEQPRPQPINGSISCYSSGLLFGTWCGVMRASGFRVLPVEPTVWKRDLELCHADKERSRALALELFPRMADMLRRKKDHGRAEAMLLAAWGACSHARQMAQGSPVDENGAAREAQR</sequence>
<dbReference type="EMBL" id="GBEZ01021476">
    <property type="protein sequence ID" value="JAC65274.1"/>
    <property type="molecule type" value="Transcribed_RNA"/>
</dbReference>
<name>A0A061R3F1_9CHLO</name>
<gene>
    <name evidence="1" type="ORF">TSPGSL018_16399</name>
</gene>
<organism evidence="1">
    <name type="scientific">Tetraselmis sp. GSL018</name>
    <dbReference type="NCBI Taxonomy" id="582737"/>
    <lineage>
        <taxon>Eukaryota</taxon>
        <taxon>Viridiplantae</taxon>
        <taxon>Chlorophyta</taxon>
        <taxon>core chlorophytes</taxon>
        <taxon>Chlorodendrophyceae</taxon>
        <taxon>Chlorodendrales</taxon>
        <taxon>Chlorodendraceae</taxon>
        <taxon>Tetraselmis</taxon>
    </lineage>
</organism>
<dbReference type="AlphaFoldDB" id="A0A061R3F1"/>